<dbReference type="Gene3D" id="4.10.410.60">
    <property type="match status" value="1"/>
</dbReference>
<evidence type="ECO:0000256" key="2">
    <source>
        <dbReference type="ARBA" id="ARBA00022980"/>
    </source>
</evidence>
<dbReference type="STRING" id="2020962.A0A2N1JDP0"/>
<dbReference type="PANTHER" id="PTHR33343:SF1">
    <property type="entry name" value="LARGE RIBOSOMAL SUBUNIT PROTEIN BL35M"/>
    <property type="match status" value="1"/>
</dbReference>
<dbReference type="InterPro" id="IPR021137">
    <property type="entry name" value="Ribosomal_bL35-like"/>
</dbReference>
<dbReference type="GO" id="GO:0003735">
    <property type="term" value="F:structural constituent of ribosome"/>
    <property type="evidence" value="ECO:0007669"/>
    <property type="project" value="InterPro"/>
</dbReference>
<organism evidence="4 5">
    <name type="scientific">Malassezia vespertilionis</name>
    <dbReference type="NCBI Taxonomy" id="2020962"/>
    <lineage>
        <taxon>Eukaryota</taxon>
        <taxon>Fungi</taxon>
        <taxon>Dikarya</taxon>
        <taxon>Basidiomycota</taxon>
        <taxon>Ustilaginomycotina</taxon>
        <taxon>Malasseziomycetes</taxon>
        <taxon>Malasseziales</taxon>
        <taxon>Malasseziaceae</taxon>
        <taxon>Malassezia</taxon>
    </lineage>
</organism>
<evidence type="ECO:0000256" key="1">
    <source>
        <dbReference type="ARBA" id="ARBA00006598"/>
    </source>
</evidence>
<comment type="similarity">
    <text evidence="1">Belongs to the bacterial ribosomal protein bL35 family.</text>
</comment>
<gene>
    <name evidence="4" type="ORF">MVES_001570</name>
</gene>
<dbReference type="OrthoDB" id="162638at2759"/>
<dbReference type="SUPFAM" id="SSF143034">
    <property type="entry name" value="L35p-like"/>
    <property type="match status" value="1"/>
</dbReference>
<dbReference type="PANTHER" id="PTHR33343">
    <property type="entry name" value="54S RIBOSOMAL PROTEIN BL35M"/>
    <property type="match status" value="1"/>
</dbReference>
<dbReference type="InterPro" id="IPR018265">
    <property type="entry name" value="Ribosomal_bL35_CS"/>
</dbReference>
<dbReference type="EMBL" id="KZ454989">
    <property type="protein sequence ID" value="PKI84654.1"/>
    <property type="molecule type" value="Genomic_DNA"/>
</dbReference>
<dbReference type="GO" id="GO:0015934">
    <property type="term" value="C:large ribosomal subunit"/>
    <property type="evidence" value="ECO:0007669"/>
    <property type="project" value="TreeGrafter"/>
</dbReference>
<evidence type="ECO:0000313" key="4">
    <source>
        <dbReference type="EMBL" id="PKI84654.1"/>
    </source>
</evidence>
<dbReference type="GO" id="GO:0006412">
    <property type="term" value="P:translation"/>
    <property type="evidence" value="ECO:0007669"/>
    <property type="project" value="InterPro"/>
</dbReference>
<keyword evidence="2" id="KW-0689">Ribosomal protein</keyword>
<dbReference type="PROSITE" id="PS00936">
    <property type="entry name" value="RIBOSOMAL_L35"/>
    <property type="match status" value="1"/>
</dbReference>
<proteinExistence type="inferred from homology"/>
<dbReference type="Proteomes" id="UP000232875">
    <property type="component" value="Unassembled WGS sequence"/>
</dbReference>
<evidence type="ECO:0008006" key="6">
    <source>
        <dbReference type="Google" id="ProtNLM"/>
    </source>
</evidence>
<accession>A0A2N1JDP0</accession>
<evidence type="ECO:0000313" key="5">
    <source>
        <dbReference type="Proteomes" id="UP000232875"/>
    </source>
</evidence>
<dbReference type="InterPro" id="IPR037229">
    <property type="entry name" value="Ribosomal_bL35_sf"/>
</dbReference>
<dbReference type="InterPro" id="IPR001706">
    <property type="entry name" value="Ribosomal_bL35"/>
</dbReference>
<keyword evidence="3" id="KW-0687">Ribonucleoprotein</keyword>
<sequence>MPFFGALTRGALFRAPLRTFSSSAALGVAPRPAKVNTKLKTHSGAKKRFFPMTGTGKGAAPLTKFKHGHANKQHLNSAMSRVRLNRLEKSAVVSGGRTARMLRRLLAPRM</sequence>
<protein>
    <recommendedName>
        <fullName evidence="6">50S ribosomal protein L35</fullName>
    </recommendedName>
</protein>
<reference evidence="4 5" key="1">
    <citation type="submission" date="2017-10" db="EMBL/GenBank/DDBJ databases">
        <title>A novel species of cold-tolerant Malassezia isolated from bats.</title>
        <authorList>
            <person name="Lorch J.M."/>
            <person name="Palmer J.M."/>
            <person name="Vanderwolf K.J."/>
            <person name="Schmidt K.Z."/>
            <person name="Verant M.L."/>
            <person name="Weller T.J."/>
            <person name="Blehert D.S."/>
        </authorList>
    </citation>
    <scope>NUCLEOTIDE SEQUENCE [LARGE SCALE GENOMIC DNA]</scope>
    <source>
        <strain evidence="4 5">NWHC:44797-103</strain>
    </source>
</reference>
<dbReference type="AlphaFoldDB" id="A0A2N1JDP0"/>
<keyword evidence="5" id="KW-1185">Reference proteome</keyword>
<name>A0A2N1JDP0_9BASI</name>
<dbReference type="Pfam" id="PF01632">
    <property type="entry name" value="Ribosomal_L35p"/>
    <property type="match status" value="1"/>
</dbReference>
<evidence type="ECO:0000256" key="3">
    <source>
        <dbReference type="ARBA" id="ARBA00023274"/>
    </source>
</evidence>